<dbReference type="PROSITE" id="PS50011">
    <property type="entry name" value="PROTEIN_KINASE_DOM"/>
    <property type="match status" value="1"/>
</dbReference>
<dbReference type="InterPro" id="IPR050117">
    <property type="entry name" value="MAPK"/>
</dbReference>
<evidence type="ECO:0000256" key="2">
    <source>
        <dbReference type="ARBA" id="ARBA00022840"/>
    </source>
</evidence>
<dbReference type="Pfam" id="PF00069">
    <property type="entry name" value="Pkinase"/>
    <property type="match status" value="1"/>
</dbReference>
<dbReference type="GeneID" id="20220863"/>
<dbReference type="InterPro" id="IPR011009">
    <property type="entry name" value="Kinase-like_dom_sf"/>
</dbReference>
<dbReference type="GO" id="GO:0005524">
    <property type="term" value="F:ATP binding"/>
    <property type="evidence" value="ECO:0007669"/>
    <property type="project" value="UniProtKB-KW"/>
</dbReference>
<evidence type="ECO:0000259" key="3">
    <source>
        <dbReference type="PROSITE" id="PS50011"/>
    </source>
</evidence>
<dbReference type="OMA" id="FINNHPY"/>
<protein>
    <recommendedName>
        <fullName evidence="3">Protein kinase domain-containing protein</fullName>
    </recommendedName>
</protein>
<dbReference type="OrthoDB" id="192887at2759"/>
<dbReference type="eggNOG" id="KOG0660">
    <property type="taxonomic scope" value="Eukaryota"/>
</dbReference>
<dbReference type="AlphaFoldDB" id="F0YGU6"/>
<dbReference type="Gene3D" id="1.10.510.10">
    <property type="entry name" value="Transferase(Phosphotransferase) domain 1"/>
    <property type="match status" value="1"/>
</dbReference>
<sequence>SGKQVAIKKVASAFEDMVDAKRMLREVRLMRQFNHPNVVKLYDIMEPPYIEDFEDLYIVTELMSTDLQKILYSKTKLSEEQMQYLLYQLVAGMNYINSASVLHRDLKPSNLLIDIQTCNLQICDFGLARGTAGQKDAIEDAPATQGLPIMQPTPEAASTEQQEYTEYVVTRWYRAPEIMLGFHAYDQAIDMWSIGCIFGEMLLLQPVFPGNDYIHQLKLIVKMLGRPLQEDLWFVSNQNAMNFMLQLPDYRPQVLKTKFHNVNNTDALSLLALILVFDPKKRISLHDVFQHKYIEEFREHELEQDADFHVKIDDVETTKLNKKSLQRMLYGEIRAFHRQAPPDHGVEDEIKD</sequence>
<dbReference type="RefSeq" id="XP_009039579.1">
    <property type="nucleotide sequence ID" value="XM_009041331.1"/>
</dbReference>
<evidence type="ECO:0000313" key="4">
    <source>
        <dbReference type="EMBL" id="EGB05740.1"/>
    </source>
</evidence>
<dbReference type="EMBL" id="GL833139">
    <property type="protein sequence ID" value="EGB05740.1"/>
    <property type="molecule type" value="Genomic_DNA"/>
</dbReference>
<feature type="non-terminal residue" evidence="4">
    <location>
        <position position="1"/>
    </location>
</feature>
<feature type="domain" description="Protein kinase" evidence="3">
    <location>
        <begin position="1"/>
        <end position="294"/>
    </location>
</feature>
<evidence type="ECO:0000313" key="5">
    <source>
        <dbReference type="Proteomes" id="UP000002729"/>
    </source>
</evidence>
<dbReference type="InterPro" id="IPR000719">
    <property type="entry name" value="Prot_kinase_dom"/>
</dbReference>
<keyword evidence="5" id="KW-1185">Reference proteome</keyword>
<dbReference type="FunFam" id="1.10.510.10:FF:000439">
    <property type="entry name" value="Mitogen-activated protein kinase"/>
    <property type="match status" value="1"/>
</dbReference>
<keyword evidence="1" id="KW-0547">Nucleotide-binding</keyword>
<proteinExistence type="predicted"/>
<dbReference type="PANTHER" id="PTHR24055">
    <property type="entry name" value="MITOGEN-ACTIVATED PROTEIN KINASE"/>
    <property type="match status" value="1"/>
</dbReference>
<dbReference type="PROSITE" id="PS00108">
    <property type="entry name" value="PROTEIN_KINASE_ST"/>
    <property type="match status" value="1"/>
</dbReference>
<dbReference type="SUPFAM" id="SSF56112">
    <property type="entry name" value="Protein kinase-like (PK-like)"/>
    <property type="match status" value="1"/>
</dbReference>
<dbReference type="Gene3D" id="3.30.200.20">
    <property type="entry name" value="Phosphorylase Kinase, domain 1"/>
    <property type="match status" value="1"/>
</dbReference>
<gene>
    <name evidence="4" type="ORF">AURANDRAFT_30303</name>
</gene>
<reference evidence="4 5" key="1">
    <citation type="journal article" date="2011" name="Proc. Natl. Acad. Sci. U.S.A.">
        <title>Niche of harmful alga Aureococcus anophagefferens revealed through ecogenomics.</title>
        <authorList>
            <person name="Gobler C.J."/>
            <person name="Berry D.L."/>
            <person name="Dyhrman S.T."/>
            <person name="Wilhelm S.W."/>
            <person name="Salamov A."/>
            <person name="Lobanov A.V."/>
            <person name="Zhang Y."/>
            <person name="Collier J.L."/>
            <person name="Wurch L.L."/>
            <person name="Kustka A.B."/>
            <person name="Dill B.D."/>
            <person name="Shah M."/>
            <person name="VerBerkmoes N.C."/>
            <person name="Kuo A."/>
            <person name="Terry A."/>
            <person name="Pangilinan J."/>
            <person name="Lindquist E.A."/>
            <person name="Lucas S."/>
            <person name="Paulsen I.T."/>
            <person name="Hattenrath-Lehmann T.K."/>
            <person name="Talmage S.C."/>
            <person name="Walker E.A."/>
            <person name="Koch F."/>
            <person name="Burson A.M."/>
            <person name="Marcoval M.A."/>
            <person name="Tang Y.Z."/>
            <person name="Lecleir G.R."/>
            <person name="Coyne K.J."/>
            <person name="Berg G.M."/>
            <person name="Bertrand E.M."/>
            <person name="Saito M.A."/>
            <person name="Gladyshev V.N."/>
            <person name="Grigoriev I.V."/>
        </authorList>
    </citation>
    <scope>NUCLEOTIDE SEQUENCE [LARGE SCALE GENOMIC DNA]</scope>
    <source>
        <strain evidence="5">CCMP 1984</strain>
    </source>
</reference>
<dbReference type="InterPro" id="IPR008271">
    <property type="entry name" value="Ser/Thr_kinase_AS"/>
</dbReference>
<dbReference type="InParanoid" id="F0YGU6"/>
<dbReference type="CDD" id="cd07834">
    <property type="entry name" value="STKc_MAPK"/>
    <property type="match status" value="1"/>
</dbReference>
<dbReference type="GO" id="GO:0004672">
    <property type="term" value="F:protein kinase activity"/>
    <property type="evidence" value="ECO:0007669"/>
    <property type="project" value="InterPro"/>
</dbReference>
<dbReference type="KEGG" id="aaf:AURANDRAFT_30303"/>
<dbReference type="SMART" id="SM00220">
    <property type="entry name" value="S_TKc"/>
    <property type="match status" value="1"/>
</dbReference>
<keyword evidence="2" id="KW-0067">ATP-binding</keyword>
<name>F0YGU6_AURAN</name>
<dbReference type="FunCoup" id="F0YGU6">
    <property type="interactions" value="41"/>
</dbReference>
<evidence type="ECO:0000256" key="1">
    <source>
        <dbReference type="ARBA" id="ARBA00022741"/>
    </source>
</evidence>
<dbReference type="Proteomes" id="UP000002729">
    <property type="component" value="Unassembled WGS sequence"/>
</dbReference>
<organism evidence="5">
    <name type="scientific">Aureococcus anophagefferens</name>
    <name type="common">Harmful bloom alga</name>
    <dbReference type="NCBI Taxonomy" id="44056"/>
    <lineage>
        <taxon>Eukaryota</taxon>
        <taxon>Sar</taxon>
        <taxon>Stramenopiles</taxon>
        <taxon>Ochrophyta</taxon>
        <taxon>Pelagophyceae</taxon>
        <taxon>Pelagomonadales</taxon>
        <taxon>Pelagomonadaceae</taxon>
        <taxon>Aureococcus</taxon>
    </lineage>
</organism>
<accession>F0YGU6</accession>